<keyword evidence="1" id="KW-0732">Signal</keyword>
<evidence type="ECO:0000313" key="3">
    <source>
        <dbReference type="Proteomes" id="UP000051845"/>
    </source>
</evidence>
<dbReference type="PRINTS" id="PR00138">
    <property type="entry name" value="MATRIXIN"/>
</dbReference>
<evidence type="ECO:0000313" key="2">
    <source>
        <dbReference type="EMBL" id="KRM74364.1"/>
    </source>
</evidence>
<proteinExistence type="predicted"/>
<dbReference type="SUPFAM" id="SSF55486">
    <property type="entry name" value="Metalloproteases ('zincins'), catalytic domain"/>
    <property type="match status" value="1"/>
</dbReference>
<dbReference type="EMBL" id="AYYR01000083">
    <property type="protein sequence ID" value="KRM74364.1"/>
    <property type="molecule type" value="Genomic_DNA"/>
</dbReference>
<dbReference type="InterPro" id="IPR024079">
    <property type="entry name" value="MetalloPept_cat_dom_sf"/>
</dbReference>
<name>A0A0R2BEU7_SECCO</name>
<dbReference type="Pfam" id="PF13688">
    <property type="entry name" value="Reprolysin_5"/>
    <property type="match status" value="1"/>
</dbReference>
<sequence>MGLMLCMLIVGGPVTSVTAQAAITPVFPYRFPTSQASIHITAGSYYTKVWQQAIKIWNSKHVFSFKLTSRSSAQVLATSLPSNLYQAELSGLTSIQHTADNRIVAVTAYINTSVVKANHYTTAQRVHVAEHELGHAMGLDHNPGKKSVMYYANRYYAVQTVDVTTVKAHYKTPMVSGPLQGEPVSDTAVKYGTRILPLLNQTVGDEKDIQLITVKQNPGGDA</sequence>
<reference evidence="2 3" key="1">
    <citation type="journal article" date="2015" name="Genome Announc.">
        <title>Expanding the biotechnology potential of lactobacilli through comparative genomics of 213 strains and associated genera.</title>
        <authorList>
            <person name="Sun Z."/>
            <person name="Harris H.M."/>
            <person name="McCann A."/>
            <person name="Guo C."/>
            <person name="Argimon S."/>
            <person name="Zhang W."/>
            <person name="Yang X."/>
            <person name="Jeffery I.B."/>
            <person name="Cooney J.C."/>
            <person name="Kagawa T.F."/>
            <person name="Liu W."/>
            <person name="Song Y."/>
            <person name="Salvetti E."/>
            <person name="Wrobel A."/>
            <person name="Rasinkangas P."/>
            <person name="Parkhill J."/>
            <person name="Rea M.C."/>
            <person name="O'Sullivan O."/>
            <person name="Ritari J."/>
            <person name="Douillard F.P."/>
            <person name="Paul Ross R."/>
            <person name="Yang R."/>
            <person name="Briner A.E."/>
            <person name="Felis G.E."/>
            <person name="de Vos W.M."/>
            <person name="Barrangou R."/>
            <person name="Klaenhammer T.R."/>
            <person name="Caufield P.W."/>
            <person name="Cui Y."/>
            <person name="Zhang H."/>
            <person name="O'Toole P.W."/>
        </authorList>
    </citation>
    <scope>NUCLEOTIDE SEQUENCE [LARGE SCALE GENOMIC DNA]</scope>
    <source>
        <strain evidence="2 3">DSM 20515</strain>
    </source>
</reference>
<dbReference type="GO" id="GO:0008270">
    <property type="term" value="F:zinc ion binding"/>
    <property type="evidence" value="ECO:0007669"/>
    <property type="project" value="InterPro"/>
</dbReference>
<feature type="chain" id="PRO_5006415343" description="Peptidase M10 metallopeptidase domain-containing protein" evidence="1">
    <location>
        <begin position="22"/>
        <end position="222"/>
    </location>
</feature>
<evidence type="ECO:0008006" key="4">
    <source>
        <dbReference type="Google" id="ProtNLM"/>
    </source>
</evidence>
<feature type="signal peptide" evidence="1">
    <location>
        <begin position="1"/>
        <end position="21"/>
    </location>
</feature>
<protein>
    <recommendedName>
        <fullName evidence="4">Peptidase M10 metallopeptidase domain-containing protein</fullName>
    </recommendedName>
</protein>
<accession>A0A0R2BEU7</accession>
<dbReference type="GO" id="GO:0006508">
    <property type="term" value="P:proteolysis"/>
    <property type="evidence" value="ECO:0007669"/>
    <property type="project" value="InterPro"/>
</dbReference>
<comment type="caution">
    <text evidence="2">The sequence shown here is derived from an EMBL/GenBank/DDBJ whole genome shotgun (WGS) entry which is preliminary data.</text>
</comment>
<dbReference type="PATRIC" id="fig|1423733.4.peg.251"/>
<dbReference type="Proteomes" id="UP000051845">
    <property type="component" value="Unassembled WGS sequence"/>
</dbReference>
<organism evidence="2 3">
    <name type="scientific">Secundilactobacillus collinoides DSM 20515 = JCM 1123</name>
    <dbReference type="NCBI Taxonomy" id="1423733"/>
    <lineage>
        <taxon>Bacteria</taxon>
        <taxon>Bacillati</taxon>
        <taxon>Bacillota</taxon>
        <taxon>Bacilli</taxon>
        <taxon>Lactobacillales</taxon>
        <taxon>Lactobacillaceae</taxon>
        <taxon>Secundilactobacillus</taxon>
    </lineage>
</organism>
<evidence type="ECO:0000256" key="1">
    <source>
        <dbReference type="SAM" id="SignalP"/>
    </source>
</evidence>
<dbReference type="GO" id="GO:0004222">
    <property type="term" value="F:metalloendopeptidase activity"/>
    <property type="evidence" value="ECO:0007669"/>
    <property type="project" value="InterPro"/>
</dbReference>
<gene>
    <name evidence="2" type="ORF">FC82_GL000233</name>
</gene>
<dbReference type="Gene3D" id="3.40.390.10">
    <property type="entry name" value="Collagenase (Catalytic Domain)"/>
    <property type="match status" value="1"/>
</dbReference>
<dbReference type="AlphaFoldDB" id="A0A0R2BEU7"/>
<dbReference type="InterPro" id="IPR021190">
    <property type="entry name" value="Pept_M10A"/>
</dbReference>